<dbReference type="RefSeq" id="WP_344559495.1">
    <property type="nucleotide sequence ID" value="NZ_BAAATG010000014.1"/>
</dbReference>
<evidence type="ECO:0000313" key="2">
    <source>
        <dbReference type="Proteomes" id="UP001596035"/>
    </source>
</evidence>
<sequence>MSLSSREAFIQRIRTIEQAASESFLIDRVLTDVAHNSRARLLRNGLMVVAFTSLEDFIRARTGDLLDAVSRTVVHFTDLPEVLQNAATLGAMKAARSRADIVKNAGQDPIALIQEAARHVASTAAGALQLSRFSLGYSGSNVSSGEIAQIVTSFHAADAWNEISLIASRCGAGSLPLKSAYDQAMRWRHEAAHNADADTQPRDLETFCTQAVSIALGFDVILSRAARLLKQGDAKILAGKIKVSTGLSLRFLDPGTRGYREMGESATRAAKVTRNLDDALKAAMQKASKNYEPVVLRDSQGLPASWVVTDVM</sequence>
<name>A0ABW0DS12_9ACTN</name>
<keyword evidence="2" id="KW-1185">Reference proteome</keyword>
<comment type="caution">
    <text evidence="1">The sequence shown here is derived from an EMBL/GenBank/DDBJ whole genome shotgun (WGS) entry which is preliminary data.</text>
</comment>
<proteinExistence type="predicted"/>
<evidence type="ECO:0008006" key="3">
    <source>
        <dbReference type="Google" id="ProtNLM"/>
    </source>
</evidence>
<evidence type="ECO:0000313" key="1">
    <source>
        <dbReference type="EMBL" id="MFC5240178.1"/>
    </source>
</evidence>
<organism evidence="1 2">
    <name type="scientific">Streptomyces atrovirens</name>
    <dbReference type="NCBI Taxonomy" id="285556"/>
    <lineage>
        <taxon>Bacteria</taxon>
        <taxon>Bacillati</taxon>
        <taxon>Actinomycetota</taxon>
        <taxon>Actinomycetes</taxon>
        <taxon>Kitasatosporales</taxon>
        <taxon>Streptomycetaceae</taxon>
        <taxon>Streptomyces</taxon>
    </lineage>
</organism>
<reference evidence="2" key="1">
    <citation type="journal article" date="2019" name="Int. J. Syst. Evol. Microbiol.">
        <title>The Global Catalogue of Microorganisms (GCM) 10K type strain sequencing project: providing services to taxonomists for standard genome sequencing and annotation.</title>
        <authorList>
            <consortium name="The Broad Institute Genomics Platform"/>
            <consortium name="The Broad Institute Genome Sequencing Center for Infectious Disease"/>
            <person name="Wu L."/>
            <person name="Ma J."/>
        </authorList>
    </citation>
    <scope>NUCLEOTIDE SEQUENCE [LARGE SCALE GENOMIC DNA]</scope>
    <source>
        <strain evidence="2">CGMCC 4.7131</strain>
    </source>
</reference>
<protein>
    <recommendedName>
        <fullName evidence="3">RiboL-PSP-HEPN domain-containing protein</fullName>
    </recommendedName>
</protein>
<gene>
    <name evidence="1" type="ORF">ACFPWV_09735</name>
</gene>
<dbReference type="Proteomes" id="UP001596035">
    <property type="component" value="Unassembled WGS sequence"/>
</dbReference>
<accession>A0ABW0DS12</accession>
<dbReference type="EMBL" id="JBHSKN010000009">
    <property type="protein sequence ID" value="MFC5240178.1"/>
    <property type="molecule type" value="Genomic_DNA"/>
</dbReference>